<dbReference type="Pfam" id="PF00656">
    <property type="entry name" value="Peptidase_C14"/>
    <property type="match status" value="1"/>
</dbReference>
<dbReference type="InterPro" id="IPR001309">
    <property type="entry name" value="Pept_C14_p20"/>
</dbReference>
<feature type="compositionally biased region" description="Acidic residues" evidence="2">
    <location>
        <begin position="698"/>
        <end position="717"/>
    </location>
</feature>
<feature type="region of interest" description="Disordered" evidence="2">
    <location>
        <begin position="1066"/>
        <end position="1195"/>
    </location>
</feature>
<dbReference type="Pfam" id="PF13927">
    <property type="entry name" value="Ig_3"/>
    <property type="match status" value="2"/>
</dbReference>
<protein>
    <submittedName>
        <fullName evidence="6">Scaffold attachment factor B2-like</fullName>
    </submittedName>
</protein>
<dbReference type="GO" id="GO:0003723">
    <property type="term" value="F:RNA binding"/>
    <property type="evidence" value="ECO:0007669"/>
    <property type="project" value="UniProtKB-UniRule"/>
</dbReference>
<dbReference type="InterPro" id="IPR000504">
    <property type="entry name" value="RRM_dom"/>
</dbReference>
<gene>
    <name evidence="6" type="primary">LOC109046627</name>
</gene>
<dbReference type="InterPro" id="IPR011029">
    <property type="entry name" value="DEATH-like_dom_sf"/>
</dbReference>
<evidence type="ECO:0000313" key="7">
    <source>
        <dbReference type="Proteomes" id="UP000694427"/>
    </source>
</evidence>
<dbReference type="PANTHER" id="PTHR22576">
    <property type="entry name" value="MUCOSA ASSOCIATED LYMPHOID TISSUE LYMPHOMA TRANSLOCATION PROTEIN 1/PARACASPASE"/>
    <property type="match status" value="1"/>
</dbReference>
<dbReference type="SUPFAM" id="SSF48726">
    <property type="entry name" value="Immunoglobulin"/>
    <property type="match status" value="2"/>
</dbReference>
<feature type="compositionally biased region" description="Acidic residues" evidence="2">
    <location>
        <begin position="790"/>
        <end position="815"/>
    </location>
</feature>
<accession>A0A8C1L1F7</accession>
<evidence type="ECO:0000259" key="4">
    <source>
        <dbReference type="PROSITE" id="PS50208"/>
    </source>
</evidence>
<dbReference type="Gene3D" id="2.60.40.3360">
    <property type="match status" value="1"/>
</dbReference>
<dbReference type="PROSITE" id="PS50102">
    <property type="entry name" value="RRM"/>
    <property type="match status" value="1"/>
</dbReference>
<name>A0A8C1L1F7_CYPCA</name>
<feature type="compositionally biased region" description="Low complexity" evidence="2">
    <location>
        <begin position="869"/>
        <end position="886"/>
    </location>
</feature>
<feature type="region of interest" description="Disordered" evidence="2">
    <location>
        <begin position="786"/>
        <end position="1000"/>
    </location>
</feature>
<dbReference type="SMART" id="SM00409">
    <property type="entry name" value="IG"/>
    <property type="match status" value="2"/>
</dbReference>
<feature type="compositionally biased region" description="Basic and acidic residues" evidence="2">
    <location>
        <begin position="937"/>
        <end position="989"/>
    </location>
</feature>
<dbReference type="InterPro" id="IPR003599">
    <property type="entry name" value="Ig_sub"/>
</dbReference>
<dbReference type="Gene3D" id="1.10.533.10">
    <property type="entry name" value="Death Domain, Fas"/>
    <property type="match status" value="1"/>
</dbReference>
<dbReference type="SUPFAM" id="SSF47986">
    <property type="entry name" value="DEATH domain"/>
    <property type="match status" value="1"/>
</dbReference>
<dbReference type="Gene3D" id="3.40.50.1460">
    <property type="match status" value="1"/>
</dbReference>
<dbReference type="PANTHER" id="PTHR22576:SF27">
    <property type="entry name" value="PARACASPASE 2"/>
    <property type="match status" value="1"/>
</dbReference>
<dbReference type="InterPro" id="IPR029030">
    <property type="entry name" value="Caspase-like_dom_sf"/>
</dbReference>
<evidence type="ECO:0000313" key="6">
    <source>
        <dbReference type="Ensembl" id="ENSCCRP00010055551.1"/>
    </source>
</evidence>
<dbReference type="CDD" id="cd08783">
    <property type="entry name" value="Death_MALT1"/>
    <property type="match status" value="1"/>
</dbReference>
<dbReference type="GO" id="GO:0006508">
    <property type="term" value="P:proteolysis"/>
    <property type="evidence" value="ECO:0007669"/>
    <property type="project" value="InterPro"/>
</dbReference>
<feature type="region of interest" description="Disordered" evidence="2">
    <location>
        <begin position="681"/>
        <end position="718"/>
    </location>
</feature>
<reference evidence="6" key="1">
    <citation type="submission" date="2025-08" db="UniProtKB">
        <authorList>
            <consortium name="Ensembl"/>
        </authorList>
    </citation>
    <scope>IDENTIFICATION</scope>
</reference>
<evidence type="ECO:0000259" key="5">
    <source>
        <dbReference type="PROSITE" id="PS50835"/>
    </source>
</evidence>
<dbReference type="Gene3D" id="3.30.70.330">
    <property type="match status" value="1"/>
</dbReference>
<dbReference type="SMART" id="SM00360">
    <property type="entry name" value="RRM"/>
    <property type="match status" value="1"/>
</dbReference>
<feature type="domain" description="Ig-like" evidence="5">
    <location>
        <begin position="106"/>
        <end position="180"/>
    </location>
</feature>
<dbReference type="AlphaFoldDB" id="A0A8C1L1F7"/>
<proteinExistence type="predicted"/>
<dbReference type="InterPro" id="IPR033540">
    <property type="entry name" value="MALT1_IG-like_dom_sf"/>
</dbReference>
<dbReference type="Ensembl" id="ENSCCRT00010060869.1">
    <property type="protein sequence ID" value="ENSCCRP00010055551.1"/>
    <property type="gene ID" value="ENSCCRG00010023560.1"/>
</dbReference>
<dbReference type="InterPro" id="IPR012677">
    <property type="entry name" value="Nucleotide-bd_a/b_plait_sf"/>
</dbReference>
<dbReference type="InterPro" id="IPR036179">
    <property type="entry name" value="Ig-like_dom_sf"/>
</dbReference>
<feature type="compositionally biased region" description="Polar residues" evidence="2">
    <location>
        <begin position="907"/>
        <end position="920"/>
    </location>
</feature>
<feature type="compositionally biased region" description="Basic and acidic residues" evidence="2">
    <location>
        <begin position="851"/>
        <end position="864"/>
    </location>
</feature>
<dbReference type="InterPro" id="IPR007110">
    <property type="entry name" value="Ig-like_dom"/>
</dbReference>
<dbReference type="GO" id="GO:0004197">
    <property type="term" value="F:cysteine-type endopeptidase activity"/>
    <property type="evidence" value="ECO:0007669"/>
    <property type="project" value="InterPro"/>
</dbReference>
<dbReference type="InterPro" id="IPR003598">
    <property type="entry name" value="Ig_sub2"/>
</dbReference>
<dbReference type="SMART" id="SM00408">
    <property type="entry name" value="IGc2"/>
    <property type="match status" value="2"/>
</dbReference>
<sequence length="1195" mass="132810">MGDKNLGVETLSEATLNRLGYMLDNLECGWKQLAKAVAEQPQFCYSDKELTDCSLKVLSPHGSPGRYLLALLADRGCTLAFLLQCLKKIEHREAVGFLTTHVMEQIDITLQPQSQRVPERSPVVLSCRAVGPVDLTYQWFKGKDEVPRGNGPELVLNPVSPAQQGPYICRVSSGDKYVFSNWAHVRLVRSGGASAGSSSDYFPSSASGVYITRQPRPQVLMEGDTLYLECTAQANPPPQFQWYLNKQPMPNCTRSILKIPCITTADRGTYCCKVYNLYHEAWSDQVQVNIGPGSFSDASWEAPKVGVSDAGPRQMGDCCATDKVALLIGNMNYLHHRQLRAPMADVHELTNLLRQLDFKVVSLLDLNWQEMHSAVTEFLLLLDRGVYGLLYFAGHGYENYGNSFMVPIDAPASYTFKHCLWVQDVLQRMQERQTGLNVFLLDMCRKRNPNDESIPQPGPLRVTANIVFGYATCVDAEAFEVNKDDLSNGIFMSFLKKRLMEPEKVTVILDKVAEDMGRCEITRGRQALELRSNLSERRALTDSIQAPACQVTASTRNLQWAIAHVLPESCCLQFECGVKVQLGFAAEFSNIMIIYSRILETPKDIVSCSAQLSDFTEGPEVDLKHSNQESLLEAGSLLLSMDDLLPLEQPQLFTRISALQRLKAIEEEGGNPDEIIVHLEITPKKTPRRTPKGKRQDEPDDCTLEEDSVDGQEDPDAIPENLHEMDIMDMNVLDEADMGNGGGPDGDEYDEEVLDTLSYEENTGNLREDDANDHDVEDVCDVVMSKSGVEEEMEPNDANVDENEEAPCQQEDDDGEHGCEDTKSEKESEKVAGSCISEPLKEDTTEEPTEDEKSSVWDSHKEEDNVQDLANTEEAANLEAESSACEMDVDASTQSEIESTSKDQENIQDNLVDTESTSAQAAKASETDLCDIESAVDSERASKGEAVEECKKTEPAESSEVKESSVEGDDQKKSDEDTSSKPDSKDDKGGAAASGRNLWVSGLSSTTRATDLKNLFSKYGKVVGAKVVTNARSPGARCYGFVTMCSTEEATKCISHLHRTELHGRMISVERAKNEPAGKKPADKSDTKNSGSDRRHSSDSKTEKSENKEEKPESSDGKEPGGERTVVMDKSKGEPVISVKTKSKERSTKSRDRKSSSKERKDILSFDQIKEQRERERQRQREREIREVERRRHSG</sequence>
<dbReference type="PROSITE" id="PS50208">
    <property type="entry name" value="CASPASE_P20"/>
    <property type="match status" value="1"/>
</dbReference>
<dbReference type="InterPro" id="IPR011600">
    <property type="entry name" value="Pept_C14_caspase"/>
</dbReference>
<dbReference type="InterPro" id="IPR013783">
    <property type="entry name" value="Ig-like_fold"/>
</dbReference>
<dbReference type="SUPFAM" id="SSF54928">
    <property type="entry name" value="RNA-binding domain, RBD"/>
    <property type="match status" value="1"/>
</dbReference>
<dbReference type="InterPro" id="IPR035979">
    <property type="entry name" value="RBD_domain_sf"/>
</dbReference>
<evidence type="ECO:0000259" key="3">
    <source>
        <dbReference type="PROSITE" id="PS50102"/>
    </source>
</evidence>
<reference evidence="6" key="2">
    <citation type="submission" date="2025-09" db="UniProtKB">
        <authorList>
            <consortium name="Ensembl"/>
        </authorList>
    </citation>
    <scope>IDENTIFICATION</scope>
</reference>
<dbReference type="CDD" id="cd12679">
    <property type="entry name" value="RRM_SAFB1_SAFB2"/>
    <property type="match status" value="1"/>
</dbReference>
<organism evidence="6 7">
    <name type="scientific">Cyprinus carpio</name>
    <name type="common">Common carp</name>
    <dbReference type="NCBI Taxonomy" id="7962"/>
    <lineage>
        <taxon>Eukaryota</taxon>
        <taxon>Metazoa</taxon>
        <taxon>Chordata</taxon>
        <taxon>Craniata</taxon>
        <taxon>Vertebrata</taxon>
        <taxon>Euteleostomi</taxon>
        <taxon>Actinopterygii</taxon>
        <taxon>Neopterygii</taxon>
        <taxon>Teleostei</taxon>
        <taxon>Ostariophysi</taxon>
        <taxon>Cypriniformes</taxon>
        <taxon>Cyprinidae</taxon>
        <taxon>Cyprininae</taxon>
        <taxon>Cyprinus</taxon>
    </lineage>
</organism>
<dbReference type="SUPFAM" id="SSF52129">
    <property type="entry name" value="Caspase-like"/>
    <property type="match status" value="1"/>
</dbReference>
<keyword evidence="7" id="KW-1185">Reference proteome</keyword>
<dbReference type="InterPro" id="IPR034781">
    <property type="entry name" value="SAFB1_2_RBD"/>
</dbReference>
<feature type="compositionally biased region" description="Basic and acidic residues" evidence="2">
    <location>
        <begin position="1066"/>
        <end position="1133"/>
    </location>
</feature>
<feature type="domain" description="Caspase family p20" evidence="4">
    <location>
        <begin position="321"/>
        <end position="448"/>
    </location>
</feature>
<dbReference type="PROSITE" id="PS50835">
    <property type="entry name" value="IG_LIKE"/>
    <property type="match status" value="2"/>
</dbReference>
<dbReference type="Gene3D" id="2.60.40.10">
    <property type="entry name" value="Immunoglobulins"/>
    <property type="match status" value="2"/>
</dbReference>
<feature type="compositionally biased region" description="Basic and acidic residues" evidence="2">
    <location>
        <begin position="816"/>
        <end position="830"/>
    </location>
</feature>
<dbReference type="InterPro" id="IPR037940">
    <property type="entry name" value="MALT1_Death"/>
</dbReference>
<evidence type="ECO:0000256" key="2">
    <source>
        <dbReference type="SAM" id="MobiDB-lite"/>
    </source>
</evidence>
<feature type="domain" description="RRM" evidence="3">
    <location>
        <begin position="996"/>
        <end position="1074"/>
    </location>
</feature>
<dbReference type="Pfam" id="PF18703">
    <property type="entry name" value="MALT1_Ig"/>
    <property type="match status" value="1"/>
</dbReference>
<feature type="domain" description="Ig-like" evidence="5">
    <location>
        <begin position="203"/>
        <end position="289"/>
    </location>
</feature>
<evidence type="ECO:0000256" key="1">
    <source>
        <dbReference type="PROSITE-ProRule" id="PRU00176"/>
    </source>
</evidence>
<dbReference type="InterPro" id="IPR052039">
    <property type="entry name" value="Caspase-related_regulators"/>
</dbReference>
<dbReference type="InterPro" id="IPR041077">
    <property type="entry name" value="MALT1_Ig"/>
</dbReference>
<keyword evidence="1" id="KW-0694">RNA-binding</keyword>
<dbReference type="Proteomes" id="UP000694427">
    <property type="component" value="Unplaced"/>
</dbReference>
<feature type="compositionally biased region" description="Basic and acidic residues" evidence="2">
    <location>
        <begin position="1142"/>
        <end position="1195"/>
    </location>
</feature>
<dbReference type="Pfam" id="PF00076">
    <property type="entry name" value="RRM_1"/>
    <property type="match status" value="1"/>
</dbReference>